<dbReference type="GO" id="GO:0016740">
    <property type="term" value="F:transferase activity"/>
    <property type="evidence" value="ECO:0007669"/>
    <property type="project" value="UniProtKB-KW"/>
</dbReference>
<keyword evidence="7" id="KW-1185">Reference proteome</keyword>
<dbReference type="PANTHER" id="PTHR37010:SF1">
    <property type="entry name" value="SULFURTRANSFERASE TUSE"/>
    <property type="match status" value="1"/>
</dbReference>
<comment type="subcellular location">
    <subcellularLocation>
        <location evidence="1">Cytoplasm</location>
    </subcellularLocation>
</comment>
<dbReference type="Pfam" id="PF04358">
    <property type="entry name" value="DsrC"/>
    <property type="match status" value="1"/>
</dbReference>
<gene>
    <name evidence="6" type="ORF">C8D97_10389</name>
</gene>
<dbReference type="InterPro" id="IPR025526">
    <property type="entry name" value="DsrC-like_dom_sf"/>
</dbReference>
<evidence type="ECO:0000256" key="3">
    <source>
        <dbReference type="ARBA" id="ARBA00022679"/>
    </source>
</evidence>
<dbReference type="AlphaFoldDB" id="A0A316FY15"/>
<evidence type="ECO:0000256" key="5">
    <source>
        <dbReference type="PIRSR" id="PIRSR006223-50"/>
    </source>
</evidence>
<name>A0A316FY15_9GAMM</name>
<comment type="similarity">
    <text evidence="4">Belongs to the dsrC/tusE family.</text>
</comment>
<evidence type="ECO:0000313" key="7">
    <source>
        <dbReference type="Proteomes" id="UP000245790"/>
    </source>
</evidence>
<dbReference type="EC" id="2.8.1.-" evidence="4"/>
<sequence length="114" mass="12903">MTDDISQTNLPAHIKVDKEGYLLNADNWSEELAPVIAANENIELTSDHWEVVHYVRRFYEAYNTSPSIRPLVKYLAKELGADKGNSLYLYKLFPKGPAKQATKIAGLPKPKRCI</sequence>
<protein>
    <recommendedName>
        <fullName evidence="4">Sulfurtransferase</fullName>
        <ecNumber evidence="4">2.8.1.-</ecNumber>
    </recommendedName>
</protein>
<dbReference type="GO" id="GO:0002143">
    <property type="term" value="P:tRNA wobble position uridine thiolation"/>
    <property type="evidence" value="ECO:0007669"/>
    <property type="project" value="TreeGrafter"/>
</dbReference>
<dbReference type="InterPro" id="IPR042072">
    <property type="entry name" value="DsrC-like_C"/>
</dbReference>
<dbReference type="GO" id="GO:0005737">
    <property type="term" value="C:cytoplasm"/>
    <property type="evidence" value="ECO:0007669"/>
    <property type="project" value="UniProtKB-SubCell"/>
</dbReference>
<dbReference type="PANTHER" id="PTHR37010">
    <property type="entry name" value="SULFURTRANSFERASE TUSE"/>
    <property type="match status" value="1"/>
</dbReference>
<dbReference type="Gene3D" id="3.30.1420.10">
    <property type="match status" value="1"/>
</dbReference>
<comment type="function">
    <text evidence="4">Part of a sulfur-relay system.</text>
</comment>
<dbReference type="Proteomes" id="UP000245790">
    <property type="component" value="Unassembled WGS sequence"/>
</dbReference>
<evidence type="ECO:0000256" key="4">
    <source>
        <dbReference type="PIRNR" id="PIRNR006223"/>
    </source>
</evidence>
<dbReference type="FunFam" id="1.10.10.370:FF:000001">
    <property type="entry name" value="Sulfurtransferase"/>
    <property type="match status" value="1"/>
</dbReference>
<evidence type="ECO:0000256" key="2">
    <source>
        <dbReference type="ARBA" id="ARBA00022490"/>
    </source>
</evidence>
<keyword evidence="3 4" id="KW-0808">Transferase</keyword>
<dbReference type="InterPro" id="IPR007453">
    <property type="entry name" value="DsrC/TusE"/>
</dbReference>
<dbReference type="SUPFAM" id="SSF69721">
    <property type="entry name" value="DsrC, the gamma subunit of dissimilatory sulfite reductase"/>
    <property type="match status" value="1"/>
</dbReference>
<dbReference type="RefSeq" id="WP_109762381.1">
    <property type="nucleotide sequence ID" value="NZ_QGGU01000003.1"/>
</dbReference>
<comment type="caution">
    <text evidence="6">The sequence shown here is derived from an EMBL/GenBank/DDBJ whole genome shotgun (WGS) entry which is preliminary data.</text>
</comment>
<organism evidence="6 7">
    <name type="scientific">Pleionea mediterranea</name>
    <dbReference type="NCBI Taxonomy" id="523701"/>
    <lineage>
        <taxon>Bacteria</taxon>
        <taxon>Pseudomonadati</taxon>
        <taxon>Pseudomonadota</taxon>
        <taxon>Gammaproteobacteria</taxon>
        <taxon>Oceanospirillales</taxon>
        <taxon>Pleioneaceae</taxon>
        <taxon>Pleionea</taxon>
    </lineage>
</organism>
<dbReference type="InterPro" id="IPR043163">
    <property type="entry name" value="DsrC-like_N"/>
</dbReference>
<accession>A0A316FY15</accession>
<dbReference type="OrthoDB" id="9786347at2"/>
<feature type="active site" description="Cysteine persulfide intermediate" evidence="5">
    <location>
        <position position="113"/>
    </location>
</feature>
<dbReference type="EMBL" id="QGGU01000003">
    <property type="protein sequence ID" value="PWK53262.1"/>
    <property type="molecule type" value="Genomic_DNA"/>
</dbReference>
<dbReference type="PIRSF" id="PIRSF006223">
    <property type="entry name" value="DsrC_TusE"/>
    <property type="match status" value="1"/>
</dbReference>
<dbReference type="Gene3D" id="1.10.10.370">
    <property type="entry name" value="DsrC-like protein, C-terminal domain"/>
    <property type="match status" value="1"/>
</dbReference>
<dbReference type="NCBIfam" id="TIGR03342">
    <property type="entry name" value="dsrC_tusE_dsvC"/>
    <property type="match status" value="1"/>
</dbReference>
<reference evidence="6 7" key="1">
    <citation type="submission" date="2018-05" db="EMBL/GenBank/DDBJ databases">
        <title>Genomic Encyclopedia of Type Strains, Phase IV (KMG-IV): sequencing the most valuable type-strain genomes for metagenomic binning, comparative biology and taxonomic classification.</title>
        <authorList>
            <person name="Goeker M."/>
        </authorList>
    </citation>
    <scope>NUCLEOTIDE SEQUENCE [LARGE SCALE GENOMIC DNA]</scope>
    <source>
        <strain evidence="6 7">DSM 25350</strain>
    </source>
</reference>
<evidence type="ECO:0000313" key="6">
    <source>
        <dbReference type="EMBL" id="PWK53262.1"/>
    </source>
</evidence>
<proteinExistence type="inferred from homology"/>
<keyword evidence="2" id="KW-0963">Cytoplasm</keyword>
<dbReference type="GO" id="GO:0097163">
    <property type="term" value="F:sulfur carrier activity"/>
    <property type="evidence" value="ECO:0007669"/>
    <property type="project" value="TreeGrafter"/>
</dbReference>
<evidence type="ECO:0000256" key="1">
    <source>
        <dbReference type="ARBA" id="ARBA00004496"/>
    </source>
</evidence>